<dbReference type="EMBL" id="LMYN01000031">
    <property type="protein sequence ID" value="KSA02252.1"/>
    <property type="molecule type" value="Genomic_DNA"/>
</dbReference>
<protein>
    <submittedName>
        <fullName evidence="2">Uncharacterized protein</fullName>
    </submittedName>
</protein>
<dbReference type="RefSeq" id="XP_015468354.1">
    <property type="nucleotide sequence ID" value="XM_015610818.1"/>
</dbReference>
<dbReference type="AlphaFoldDB" id="A0A0V1Q1F3"/>
<feature type="region of interest" description="Disordered" evidence="1">
    <location>
        <begin position="32"/>
        <end position="70"/>
    </location>
</feature>
<feature type="compositionally biased region" description="Polar residues" evidence="1">
    <location>
        <begin position="33"/>
        <end position="45"/>
    </location>
</feature>
<organism evidence="2 3">
    <name type="scientific">Debaryomyces fabryi</name>
    <dbReference type="NCBI Taxonomy" id="58627"/>
    <lineage>
        <taxon>Eukaryota</taxon>
        <taxon>Fungi</taxon>
        <taxon>Dikarya</taxon>
        <taxon>Ascomycota</taxon>
        <taxon>Saccharomycotina</taxon>
        <taxon>Pichiomycetes</taxon>
        <taxon>Debaryomycetaceae</taxon>
        <taxon>Debaryomyces</taxon>
    </lineage>
</organism>
<evidence type="ECO:0000313" key="3">
    <source>
        <dbReference type="Proteomes" id="UP000054251"/>
    </source>
</evidence>
<gene>
    <name evidence="2" type="ORF">AC631_01988</name>
</gene>
<accession>A0A0V1Q1F3</accession>
<dbReference type="GeneID" id="26838997"/>
<sequence length="229" mass="26359">MFSRVINKHCCRGLTFRRFYVNGSTPPLHFGNPNYTPPTYNETVSPPQPINPANTPPNSQVPPPFHDSATKNHRSMKDFTSFLAMCALAYFAIDNYINRIKLEKLNIETTAINLKTLQAQQANFLNARKKRDLQILQERKDQDKRNFKMGLHIAFLRKQLVDLGVDPVDIETAVKEFEKSVRADNSIKNVSGQSLWLDDKSRMYSFIQYSRKHFLLTSSSLEIIFARCS</sequence>
<evidence type="ECO:0000256" key="1">
    <source>
        <dbReference type="SAM" id="MobiDB-lite"/>
    </source>
</evidence>
<proteinExistence type="predicted"/>
<comment type="caution">
    <text evidence="2">The sequence shown here is derived from an EMBL/GenBank/DDBJ whole genome shotgun (WGS) entry which is preliminary data.</text>
</comment>
<evidence type="ECO:0000313" key="2">
    <source>
        <dbReference type="EMBL" id="KSA02252.1"/>
    </source>
</evidence>
<dbReference type="Proteomes" id="UP000054251">
    <property type="component" value="Unassembled WGS sequence"/>
</dbReference>
<keyword evidence="3" id="KW-1185">Reference proteome</keyword>
<dbReference type="OrthoDB" id="3997736at2759"/>
<name>A0A0V1Q1F3_9ASCO</name>
<reference evidence="2 3" key="1">
    <citation type="submission" date="2015-11" db="EMBL/GenBank/DDBJ databases">
        <title>The genome of Debaryomyces fabryi.</title>
        <authorList>
            <person name="Tafer H."/>
            <person name="Lopandic K."/>
        </authorList>
    </citation>
    <scope>NUCLEOTIDE SEQUENCE [LARGE SCALE GENOMIC DNA]</scope>
    <source>
        <strain evidence="2 3">CBS 789</strain>
    </source>
</reference>